<keyword evidence="1" id="KW-0472">Membrane</keyword>
<evidence type="ECO:0000313" key="2">
    <source>
        <dbReference type="EMBL" id="PCC83550.1"/>
    </source>
</evidence>
<comment type="caution">
    <text evidence="2">The sequence shown here is derived from an EMBL/GenBank/DDBJ whole genome shotgun (WGS) entry which is preliminary data.</text>
</comment>
<proteinExistence type="predicted"/>
<evidence type="ECO:0000256" key="1">
    <source>
        <dbReference type="SAM" id="Phobius"/>
    </source>
</evidence>
<dbReference type="AlphaFoldDB" id="A0A2A4AML3"/>
<feature type="transmembrane region" description="Helical" evidence="1">
    <location>
        <begin position="279"/>
        <end position="298"/>
    </location>
</feature>
<dbReference type="Proteomes" id="UP000218690">
    <property type="component" value="Unassembled WGS sequence"/>
</dbReference>
<feature type="transmembrane region" description="Helical" evidence="1">
    <location>
        <begin position="42"/>
        <end position="64"/>
    </location>
</feature>
<organism evidence="2 3">
    <name type="scientific">Corynebacterium accolens</name>
    <dbReference type="NCBI Taxonomy" id="38284"/>
    <lineage>
        <taxon>Bacteria</taxon>
        <taxon>Bacillati</taxon>
        <taxon>Actinomycetota</taxon>
        <taxon>Actinomycetes</taxon>
        <taxon>Mycobacteriales</taxon>
        <taxon>Corynebacteriaceae</taxon>
        <taxon>Corynebacterium</taxon>
    </lineage>
</organism>
<feature type="transmembrane region" description="Helical" evidence="1">
    <location>
        <begin position="174"/>
        <end position="192"/>
    </location>
</feature>
<evidence type="ECO:0000313" key="3">
    <source>
        <dbReference type="Proteomes" id="UP000218690"/>
    </source>
</evidence>
<feature type="transmembrane region" description="Helical" evidence="1">
    <location>
        <begin position="140"/>
        <end position="159"/>
    </location>
</feature>
<feature type="transmembrane region" description="Helical" evidence="1">
    <location>
        <begin position="103"/>
        <end position="119"/>
    </location>
</feature>
<name>A0A2A4AML3_9CORY</name>
<dbReference type="EMBL" id="NWBP01000010">
    <property type="protein sequence ID" value="PCC83550.1"/>
    <property type="molecule type" value="Genomic_DNA"/>
</dbReference>
<feature type="transmembrane region" description="Helical" evidence="1">
    <location>
        <begin position="76"/>
        <end position="97"/>
    </location>
</feature>
<feature type="transmembrane region" description="Helical" evidence="1">
    <location>
        <begin position="213"/>
        <end position="233"/>
    </location>
</feature>
<gene>
    <name evidence="2" type="ORF">COM45_01995</name>
</gene>
<keyword evidence="1" id="KW-0812">Transmembrane</keyword>
<reference evidence="2 3" key="1">
    <citation type="submission" date="2017-09" db="EMBL/GenBank/DDBJ databases">
        <title>Draft Genome Sequence of Corynebacterium accolens AH4003.</title>
        <authorList>
            <person name="Chen Y."/>
            <person name="Oosthuysen W.F."/>
            <person name="Kelley S."/>
            <person name="Horswill A."/>
        </authorList>
    </citation>
    <scope>NUCLEOTIDE SEQUENCE [LARGE SCALE GENOMIC DNA]</scope>
    <source>
        <strain evidence="2 3">AH4003</strain>
    </source>
</reference>
<keyword evidence="1" id="KW-1133">Transmembrane helix</keyword>
<feature type="transmembrane region" description="Helical" evidence="1">
    <location>
        <begin position="16"/>
        <end position="36"/>
    </location>
</feature>
<sequence length="312" mass="34937">MFKPMFSLFWHHITDYWWRCLAAVVLIVIFASARFWTDFPLVSQVMFSCLGLNLAFALLVPFPAFKAFGYRRADFLRVNIPLAVLVVAVIAVFNIGVIPLPQALGITGLVALFVVWYLYKQIRDKDRERKRTAVKDSKGSRWKVILSTAIIVGGLLFAWQKLLPGVFPSVRDPFIWAIPVLFGALGSSWLFGDSLYMWQAFGRTRRSWRRHNLGTGLLGLVCVLALSGLLAPADLFVNVGLYVLFFVLCNAGLWLGLVGVIGGMSLLGFIRGVEMSQPTGAIVCVVCIVLALPVHYFYPLYANTQRIPEWSK</sequence>
<feature type="transmembrane region" description="Helical" evidence="1">
    <location>
        <begin position="239"/>
        <end position="267"/>
    </location>
</feature>
<accession>A0A2A4AML3</accession>
<protein>
    <submittedName>
        <fullName evidence="2">Uncharacterized protein</fullName>
    </submittedName>
</protein>